<sequence length="426" mass="47194">AEPTPTGLQLASSMAATRACLVALVVALTFLFMEGRVTAEPTSAGSLVQRRREMGSLLRRLNKPPIASIQSPDGDVIDCVHISKQPAFDHPLLKNHTIQMRPSYNPRGMHHDSNITTHAITQIWHQNGMCPENTIPIRRTKEEDLLRASSIRRFGKKMPRSIPHLNPTNDTDTPNILRGHQHAVASAQYDKCYGTKSTFNLWKPWIARGNDFSLTQFWITGGSYNGNSLNTIEAGWQVYPNLYSDSNTRLFIYWTRDAYQSTGCYNLLCSGFIQTSNQITIGGSISPMSTYGGTQYDIDILVWKDQAGGNWWLQVGGDYVGYWPSSIFSYLADSASTVMWGGEVFSPDAGQTSTHMGSGHFPNEGFGKASHIKNIQVVDSSNCLNPPSDVGLITEQNNCYNVQSDTYGDWGTYIYYGGPGNNHNCP</sequence>
<dbReference type="Pfam" id="PF03080">
    <property type="entry name" value="Neprosin"/>
    <property type="match status" value="1"/>
</dbReference>
<keyword evidence="4" id="KW-1185">Reference proteome</keyword>
<dbReference type="STRING" id="200361.A0A453MJJ2"/>
<dbReference type="InterPro" id="IPR004314">
    <property type="entry name" value="Neprosin"/>
</dbReference>
<feature type="signal peptide" evidence="1">
    <location>
        <begin position="1"/>
        <end position="39"/>
    </location>
</feature>
<proteinExistence type="predicted"/>
<dbReference type="EnsemblPlants" id="AET5Gv21210300.1">
    <property type="protein sequence ID" value="AET5Gv21210300.1"/>
    <property type="gene ID" value="AET5Gv21210300"/>
</dbReference>
<dbReference type="InterPro" id="IPR053168">
    <property type="entry name" value="Glutamic_endopeptidase"/>
</dbReference>
<evidence type="ECO:0000256" key="1">
    <source>
        <dbReference type="SAM" id="SignalP"/>
    </source>
</evidence>
<dbReference type="Pfam" id="PF14365">
    <property type="entry name" value="Neprosin_AP"/>
    <property type="match status" value="1"/>
</dbReference>
<dbReference type="AlphaFoldDB" id="A0A453MJJ2"/>
<dbReference type="InterPro" id="IPR025521">
    <property type="entry name" value="Neprosin_propep"/>
</dbReference>
<feature type="chain" id="PRO_5019377357" description="Neprosin PEP catalytic domain-containing protein" evidence="1">
    <location>
        <begin position="40"/>
        <end position="426"/>
    </location>
</feature>
<dbReference type="PROSITE" id="PS52045">
    <property type="entry name" value="NEPROSIN_PEP_CD"/>
    <property type="match status" value="1"/>
</dbReference>
<dbReference type="SMR" id="A0A453MJJ2"/>
<reference evidence="3" key="5">
    <citation type="journal article" date="2021" name="G3 (Bethesda)">
        <title>Aegilops tauschii genome assembly Aet v5.0 features greater sequence contiguity and improved annotation.</title>
        <authorList>
            <person name="Wang L."/>
            <person name="Zhu T."/>
            <person name="Rodriguez J.C."/>
            <person name="Deal K.R."/>
            <person name="Dubcovsky J."/>
            <person name="McGuire P.E."/>
            <person name="Lux T."/>
            <person name="Spannagl M."/>
            <person name="Mayer K.F.X."/>
            <person name="Baldrich P."/>
            <person name="Meyers B.C."/>
            <person name="Huo N."/>
            <person name="Gu Y.Q."/>
            <person name="Zhou H."/>
            <person name="Devos K.M."/>
            <person name="Bennetzen J.L."/>
            <person name="Unver T."/>
            <person name="Budak H."/>
            <person name="Gulick P.J."/>
            <person name="Galiba G."/>
            <person name="Kalapos B."/>
            <person name="Nelson D.R."/>
            <person name="Li P."/>
            <person name="You F.M."/>
            <person name="Luo M.C."/>
            <person name="Dvorak J."/>
        </authorList>
    </citation>
    <scope>NUCLEOTIDE SEQUENCE [LARGE SCALE GENOMIC DNA]</scope>
    <source>
        <strain evidence="3">cv. AL8/78</strain>
    </source>
</reference>
<reference evidence="3" key="4">
    <citation type="submission" date="2019-03" db="UniProtKB">
        <authorList>
            <consortium name="EnsemblPlants"/>
        </authorList>
    </citation>
    <scope>IDENTIFICATION</scope>
</reference>
<reference evidence="4" key="2">
    <citation type="journal article" date="2017" name="Nat. Plants">
        <title>The Aegilops tauschii genome reveals multiple impacts of transposons.</title>
        <authorList>
            <person name="Zhao G."/>
            <person name="Zou C."/>
            <person name="Li K."/>
            <person name="Wang K."/>
            <person name="Li T."/>
            <person name="Gao L."/>
            <person name="Zhang X."/>
            <person name="Wang H."/>
            <person name="Yang Z."/>
            <person name="Liu X."/>
            <person name="Jiang W."/>
            <person name="Mao L."/>
            <person name="Kong X."/>
            <person name="Jiao Y."/>
            <person name="Jia J."/>
        </authorList>
    </citation>
    <scope>NUCLEOTIDE SEQUENCE [LARGE SCALE GENOMIC DNA]</scope>
    <source>
        <strain evidence="4">cv. AL8/78</strain>
    </source>
</reference>
<protein>
    <recommendedName>
        <fullName evidence="2">Neprosin PEP catalytic domain-containing protein</fullName>
    </recommendedName>
</protein>
<feature type="domain" description="Neprosin PEP catalytic" evidence="2">
    <location>
        <begin position="174"/>
        <end position="426"/>
    </location>
</feature>
<dbReference type="PANTHER" id="PTHR31589:SF241">
    <property type="entry name" value="NEPROSIN DOMAIN-CONTAINING PROTEIN"/>
    <property type="match status" value="1"/>
</dbReference>
<name>A0A453MJJ2_AEGTS</name>
<evidence type="ECO:0000313" key="3">
    <source>
        <dbReference type="EnsemblPlants" id="AET5Gv21210300.1"/>
    </source>
</evidence>
<dbReference type="PANTHER" id="PTHR31589">
    <property type="entry name" value="PROTEIN, PUTATIVE (DUF239)-RELATED-RELATED"/>
    <property type="match status" value="1"/>
</dbReference>
<dbReference type="Gene3D" id="3.90.1320.10">
    <property type="entry name" value="Outer-capsid protein sigma 3, large lobe"/>
    <property type="match status" value="1"/>
</dbReference>
<dbReference type="Proteomes" id="UP000015105">
    <property type="component" value="Chromosome 5D"/>
</dbReference>
<organism evidence="3 4">
    <name type="scientific">Aegilops tauschii subsp. strangulata</name>
    <name type="common">Goatgrass</name>
    <dbReference type="NCBI Taxonomy" id="200361"/>
    <lineage>
        <taxon>Eukaryota</taxon>
        <taxon>Viridiplantae</taxon>
        <taxon>Streptophyta</taxon>
        <taxon>Embryophyta</taxon>
        <taxon>Tracheophyta</taxon>
        <taxon>Spermatophyta</taxon>
        <taxon>Magnoliopsida</taxon>
        <taxon>Liliopsida</taxon>
        <taxon>Poales</taxon>
        <taxon>Poaceae</taxon>
        <taxon>BOP clade</taxon>
        <taxon>Pooideae</taxon>
        <taxon>Triticodae</taxon>
        <taxon>Triticeae</taxon>
        <taxon>Triticinae</taxon>
        <taxon>Aegilops</taxon>
    </lineage>
</organism>
<reference evidence="4" key="1">
    <citation type="journal article" date="2014" name="Science">
        <title>Ancient hybridizations among the ancestral genomes of bread wheat.</title>
        <authorList>
            <consortium name="International Wheat Genome Sequencing Consortium,"/>
            <person name="Marcussen T."/>
            <person name="Sandve S.R."/>
            <person name="Heier L."/>
            <person name="Spannagl M."/>
            <person name="Pfeifer M."/>
            <person name="Jakobsen K.S."/>
            <person name="Wulff B.B."/>
            <person name="Steuernagel B."/>
            <person name="Mayer K.F."/>
            <person name="Olsen O.A."/>
        </authorList>
    </citation>
    <scope>NUCLEOTIDE SEQUENCE [LARGE SCALE GENOMIC DNA]</scope>
    <source>
        <strain evidence="4">cv. AL8/78</strain>
    </source>
</reference>
<evidence type="ECO:0000259" key="2">
    <source>
        <dbReference type="PROSITE" id="PS52045"/>
    </source>
</evidence>
<reference evidence="3" key="3">
    <citation type="journal article" date="2017" name="Nature">
        <title>Genome sequence of the progenitor of the wheat D genome Aegilops tauschii.</title>
        <authorList>
            <person name="Luo M.C."/>
            <person name="Gu Y.Q."/>
            <person name="Puiu D."/>
            <person name="Wang H."/>
            <person name="Twardziok S.O."/>
            <person name="Deal K.R."/>
            <person name="Huo N."/>
            <person name="Zhu T."/>
            <person name="Wang L."/>
            <person name="Wang Y."/>
            <person name="McGuire P.E."/>
            <person name="Liu S."/>
            <person name="Long H."/>
            <person name="Ramasamy R.K."/>
            <person name="Rodriguez J.C."/>
            <person name="Van S.L."/>
            <person name="Yuan L."/>
            <person name="Wang Z."/>
            <person name="Xia Z."/>
            <person name="Xiao L."/>
            <person name="Anderson O.D."/>
            <person name="Ouyang S."/>
            <person name="Liang Y."/>
            <person name="Zimin A.V."/>
            <person name="Pertea G."/>
            <person name="Qi P."/>
            <person name="Bennetzen J.L."/>
            <person name="Dai X."/>
            <person name="Dawson M.W."/>
            <person name="Muller H.G."/>
            <person name="Kugler K."/>
            <person name="Rivarola-Duarte L."/>
            <person name="Spannagl M."/>
            <person name="Mayer K.F.X."/>
            <person name="Lu F.H."/>
            <person name="Bevan M.W."/>
            <person name="Leroy P."/>
            <person name="Li P."/>
            <person name="You F.M."/>
            <person name="Sun Q."/>
            <person name="Liu Z."/>
            <person name="Lyons E."/>
            <person name="Wicker T."/>
            <person name="Salzberg S.L."/>
            <person name="Devos K.M."/>
            <person name="Dvorak J."/>
        </authorList>
    </citation>
    <scope>NUCLEOTIDE SEQUENCE [LARGE SCALE GENOMIC DNA]</scope>
    <source>
        <strain evidence="3">cv. AL8/78</strain>
    </source>
</reference>
<keyword evidence="1" id="KW-0732">Signal</keyword>
<accession>A0A453MJJ2</accession>
<evidence type="ECO:0000313" key="4">
    <source>
        <dbReference type="Proteomes" id="UP000015105"/>
    </source>
</evidence>
<dbReference type="Gramene" id="AET5Gv21210300.1">
    <property type="protein sequence ID" value="AET5Gv21210300.1"/>
    <property type="gene ID" value="AET5Gv21210300"/>
</dbReference>